<organism evidence="3 4">
    <name type="scientific">Arthrobacter alpinus</name>
    <dbReference type="NCBI Taxonomy" id="656366"/>
    <lineage>
        <taxon>Bacteria</taxon>
        <taxon>Bacillati</taxon>
        <taxon>Actinomycetota</taxon>
        <taxon>Actinomycetes</taxon>
        <taxon>Micrococcales</taxon>
        <taxon>Micrococcaceae</taxon>
        <taxon>Arthrobacter</taxon>
    </lineage>
</organism>
<evidence type="ECO:0000259" key="1">
    <source>
        <dbReference type="Pfam" id="PF13649"/>
    </source>
</evidence>
<dbReference type="InterPro" id="IPR029063">
    <property type="entry name" value="SAM-dependent_MTases_sf"/>
</dbReference>
<dbReference type="InterPro" id="IPR041698">
    <property type="entry name" value="Methyltransf_25"/>
</dbReference>
<dbReference type="Pfam" id="PF21302">
    <property type="entry name" value="Zn_ribbon_RlmA"/>
    <property type="match status" value="1"/>
</dbReference>
<gene>
    <name evidence="3" type="ORF">AS189_11520</name>
</gene>
<dbReference type="AlphaFoldDB" id="A0A0S2M041"/>
<reference evidence="3 4" key="2">
    <citation type="journal article" date="2016" name="J. Biotechnol.">
        <title>Complete genome sequence of Arthrobacter alpinus ERGS4:06, a yellow pigmented bacterium tolerant to cold and radiations isolated from Sikkim Himalaya.</title>
        <authorList>
            <person name="Kumar R."/>
            <person name="Singh D."/>
            <person name="Swarnkar M.K."/>
            <person name="Singh A.K."/>
            <person name="Kumar S."/>
        </authorList>
    </citation>
    <scope>NUCLEOTIDE SEQUENCE [LARGE SCALE GENOMIC DNA]</scope>
    <source>
        <strain evidence="3 4">ERGS4:06</strain>
    </source>
</reference>
<evidence type="ECO:0000259" key="2">
    <source>
        <dbReference type="Pfam" id="PF21302"/>
    </source>
</evidence>
<dbReference type="Proteomes" id="UP000059574">
    <property type="component" value="Chromosome"/>
</dbReference>
<feature type="domain" description="23S rRNA (guanine(745)-N(1))-methyltransferase N-terminal" evidence="2">
    <location>
        <begin position="10"/>
        <end position="47"/>
    </location>
</feature>
<dbReference type="Pfam" id="PF13649">
    <property type="entry name" value="Methyltransf_25"/>
    <property type="match status" value="1"/>
</dbReference>
<feature type="domain" description="Methyltransferase" evidence="1">
    <location>
        <begin position="95"/>
        <end position="188"/>
    </location>
</feature>
<evidence type="ECO:0000313" key="3">
    <source>
        <dbReference type="EMBL" id="ALO67006.1"/>
    </source>
</evidence>
<protein>
    <submittedName>
        <fullName evidence="3">Uncharacterized protein</fullName>
    </submittedName>
</protein>
<evidence type="ECO:0000313" key="4">
    <source>
        <dbReference type="Proteomes" id="UP000059574"/>
    </source>
</evidence>
<dbReference type="CDD" id="cd02440">
    <property type="entry name" value="AdoMet_MTases"/>
    <property type="match status" value="1"/>
</dbReference>
<dbReference type="InterPro" id="IPR048647">
    <property type="entry name" value="RlmA_N"/>
</dbReference>
<accession>A0A0S2M041</accession>
<dbReference type="RefSeq" id="WP_062288918.1">
    <property type="nucleotide sequence ID" value="NZ_CP013200.1"/>
</dbReference>
<dbReference type="SUPFAM" id="SSF53335">
    <property type="entry name" value="S-adenosyl-L-methionine-dependent methyltransferases"/>
    <property type="match status" value="1"/>
</dbReference>
<dbReference type="EMBL" id="CP013200">
    <property type="protein sequence ID" value="ALO67006.1"/>
    <property type="molecule type" value="Genomic_DNA"/>
</dbReference>
<name>A0A0S2M041_9MICC</name>
<proteinExistence type="predicted"/>
<sequence length="296" mass="31701">MEISAVNALLCPHCGSEFYTPDANATSLACTSGHSFDIARQGYLNLLTGHGTKFVPDTAAMVSARDSFLDAGHYAPLAQALAETVKELVPGAGMIVDAGTGTGYYLQQVLAGCAEHQEQGLTPAVTAVGMDISKFALRRAARRNPAALNIVWDLWRELPLGANTADVVLVVFAPRNASEFARILKPGGTLIVVTPLASHLAEIAQEAGLLGIQEDKEAALSHSLEDHFTPGGSRELLVPCILALRTLATLPSWDRPVITLRPWSSASAWLISLMRRWPRRRSGFPPSRHAIPNANP</sequence>
<reference evidence="4" key="1">
    <citation type="submission" date="2015-11" db="EMBL/GenBank/DDBJ databases">
        <authorList>
            <person name="Kumar R."/>
            <person name="Singh D."/>
            <person name="Swarnkar M.K."/>
            <person name="Singh A.K."/>
            <person name="Kumar S."/>
        </authorList>
    </citation>
    <scope>NUCLEOTIDE SEQUENCE [LARGE SCALE GENOMIC DNA]</scope>
    <source>
        <strain evidence="4">ERGS4:06</strain>
    </source>
</reference>
<dbReference type="Gene3D" id="3.40.50.150">
    <property type="entry name" value="Vaccinia Virus protein VP39"/>
    <property type="match status" value="1"/>
</dbReference>